<feature type="compositionally biased region" description="Basic and acidic residues" evidence="2">
    <location>
        <begin position="71"/>
        <end position="84"/>
    </location>
</feature>
<comment type="subcellular location">
    <subcellularLocation>
        <location evidence="1">Cell membrane</location>
        <topology evidence="1">Peripheral membrane protein</topology>
        <orientation evidence="1">Cytoplasmic side</orientation>
    </subcellularLocation>
</comment>
<protein>
    <recommendedName>
        <fullName evidence="1">Putative membrane protein insertion efficiency factor</fullName>
    </recommendedName>
</protein>
<name>A0A0C1HYD6_STRCV</name>
<reference evidence="3 4" key="1">
    <citation type="submission" date="2014-12" db="EMBL/GenBank/DDBJ databases">
        <title>Partial genome sequence of Streptococcus constellatus KCOM 1650 (= ChDC B144).</title>
        <authorList>
            <person name="Kook J.-K."/>
            <person name="Park S.-N."/>
            <person name="Lim Y.K."/>
            <person name="Jo E."/>
        </authorList>
    </citation>
    <scope>NUCLEOTIDE SEQUENCE [LARGE SCALE GENOMIC DNA]</scope>
    <source>
        <strain evidence="3 4">KCOM 1650</strain>
    </source>
</reference>
<dbReference type="Proteomes" id="UP000031339">
    <property type="component" value="Unassembled WGS sequence"/>
</dbReference>
<evidence type="ECO:0000313" key="4">
    <source>
        <dbReference type="Proteomes" id="UP000031339"/>
    </source>
</evidence>
<dbReference type="GO" id="GO:0005886">
    <property type="term" value="C:plasma membrane"/>
    <property type="evidence" value="ECO:0007669"/>
    <property type="project" value="UniProtKB-SubCell"/>
</dbReference>
<sequence length="84" mass="9659">MKKVLIALIRFYQKFISPAFPPSCRYQPTCSNYMIQAIEKHGIKGLLMGIARILRCHPWANGGDDSVPDDFSLRRNHSENKETH</sequence>
<comment type="caution">
    <text evidence="3">The sequence shown here is derived from an EMBL/GenBank/DDBJ whole genome shotgun (WGS) entry which is preliminary data.</text>
</comment>
<dbReference type="AlphaFoldDB" id="A0A0C1HYD6"/>
<comment type="similarity">
    <text evidence="1">Belongs to the UPF0161 family.</text>
</comment>
<gene>
    <name evidence="3" type="ORF">RN79_05445</name>
</gene>
<accession>A0A0C1HYD6</accession>
<dbReference type="OrthoDB" id="9801753at2"/>
<evidence type="ECO:0000256" key="2">
    <source>
        <dbReference type="SAM" id="MobiDB-lite"/>
    </source>
</evidence>
<proteinExistence type="inferred from homology"/>
<dbReference type="NCBIfam" id="TIGR00278">
    <property type="entry name" value="membrane protein insertion efficiency factor YidD"/>
    <property type="match status" value="1"/>
</dbReference>
<dbReference type="HAMAP" id="MF_00386">
    <property type="entry name" value="UPF0161_YidD"/>
    <property type="match status" value="1"/>
</dbReference>
<organism evidence="3 4">
    <name type="scientific">Streptococcus constellatus</name>
    <dbReference type="NCBI Taxonomy" id="76860"/>
    <lineage>
        <taxon>Bacteria</taxon>
        <taxon>Bacillati</taxon>
        <taxon>Bacillota</taxon>
        <taxon>Bacilli</taxon>
        <taxon>Lactobacillales</taxon>
        <taxon>Streptococcaceae</taxon>
        <taxon>Streptococcus</taxon>
        <taxon>Streptococcus anginosus group</taxon>
    </lineage>
</organism>
<comment type="function">
    <text evidence="1">Could be involved in insertion of integral membrane proteins into the membrane.</text>
</comment>
<dbReference type="EMBL" id="JWIY01000001">
    <property type="protein sequence ID" value="KIC79003.1"/>
    <property type="molecule type" value="Genomic_DNA"/>
</dbReference>
<dbReference type="SMART" id="SM01234">
    <property type="entry name" value="Haemolytic"/>
    <property type="match status" value="1"/>
</dbReference>
<keyword evidence="1" id="KW-1003">Cell membrane</keyword>
<dbReference type="PANTHER" id="PTHR33383:SF1">
    <property type="entry name" value="MEMBRANE PROTEIN INSERTION EFFICIENCY FACTOR-RELATED"/>
    <property type="match status" value="1"/>
</dbReference>
<keyword evidence="1" id="KW-0472">Membrane</keyword>
<feature type="region of interest" description="Disordered" evidence="2">
    <location>
        <begin position="60"/>
        <end position="84"/>
    </location>
</feature>
<evidence type="ECO:0000256" key="1">
    <source>
        <dbReference type="HAMAP-Rule" id="MF_00386"/>
    </source>
</evidence>
<dbReference type="RefSeq" id="WP_039677328.1">
    <property type="nucleotide sequence ID" value="NZ_JWIY01000001.1"/>
</dbReference>
<dbReference type="InterPro" id="IPR002696">
    <property type="entry name" value="Membr_insert_effic_factor_YidD"/>
</dbReference>
<dbReference type="PANTHER" id="PTHR33383">
    <property type="entry name" value="MEMBRANE PROTEIN INSERTION EFFICIENCY FACTOR-RELATED"/>
    <property type="match status" value="1"/>
</dbReference>
<dbReference type="Pfam" id="PF01809">
    <property type="entry name" value="YidD"/>
    <property type="match status" value="1"/>
</dbReference>
<evidence type="ECO:0000313" key="3">
    <source>
        <dbReference type="EMBL" id="KIC79003.1"/>
    </source>
</evidence>